<dbReference type="Proteomes" id="UP000475545">
    <property type="component" value="Unassembled WGS sequence"/>
</dbReference>
<keyword evidence="4" id="KW-0472">Membrane</keyword>
<dbReference type="AlphaFoldDB" id="A0A6L7GLU8"/>
<evidence type="ECO:0000256" key="3">
    <source>
        <dbReference type="ARBA" id="ARBA00023012"/>
    </source>
</evidence>
<evidence type="ECO:0000256" key="1">
    <source>
        <dbReference type="ARBA" id="ARBA00022679"/>
    </source>
</evidence>
<dbReference type="GO" id="GO:0016301">
    <property type="term" value="F:kinase activity"/>
    <property type="evidence" value="ECO:0007669"/>
    <property type="project" value="UniProtKB-KW"/>
</dbReference>
<feature type="transmembrane region" description="Helical" evidence="4">
    <location>
        <begin position="64"/>
        <end position="85"/>
    </location>
</feature>
<feature type="transmembrane region" description="Helical" evidence="4">
    <location>
        <begin position="149"/>
        <end position="167"/>
    </location>
</feature>
<dbReference type="RefSeq" id="WP_160900630.1">
    <property type="nucleotide sequence ID" value="NZ_CP102850.1"/>
</dbReference>
<feature type="transmembrane region" description="Helical" evidence="4">
    <location>
        <begin position="92"/>
        <end position="112"/>
    </location>
</feature>
<evidence type="ECO:0000256" key="2">
    <source>
        <dbReference type="ARBA" id="ARBA00022777"/>
    </source>
</evidence>
<dbReference type="GO" id="GO:0005524">
    <property type="term" value="F:ATP binding"/>
    <property type="evidence" value="ECO:0007669"/>
    <property type="project" value="UniProtKB-KW"/>
</dbReference>
<feature type="transmembrane region" description="Helical" evidence="4">
    <location>
        <begin position="124"/>
        <end position="142"/>
    </location>
</feature>
<keyword evidence="5" id="KW-0067">ATP-binding</keyword>
<keyword evidence="4" id="KW-1133">Transmembrane helix</keyword>
<name>A0A6L7GLU8_9ACTN</name>
<keyword evidence="4" id="KW-0812">Transmembrane</keyword>
<dbReference type="Gene3D" id="3.30.565.10">
    <property type="entry name" value="Histidine kinase-like ATPase, C-terminal domain"/>
    <property type="match status" value="1"/>
</dbReference>
<dbReference type="InterPro" id="IPR050482">
    <property type="entry name" value="Sensor_HK_TwoCompSys"/>
</dbReference>
<keyword evidence="2" id="KW-0418">Kinase</keyword>
<organism evidence="5 6">
    <name type="scientific">Gordonia mangrovi</name>
    <dbReference type="NCBI Taxonomy" id="2665643"/>
    <lineage>
        <taxon>Bacteria</taxon>
        <taxon>Bacillati</taxon>
        <taxon>Actinomycetota</taxon>
        <taxon>Actinomycetes</taxon>
        <taxon>Mycobacteriales</taxon>
        <taxon>Gordoniaceae</taxon>
        <taxon>Gordonia</taxon>
    </lineage>
</organism>
<keyword evidence="6" id="KW-1185">Reference proteome</keyword>
<sequence length="407" mass="42768">MSGAARRLWTATRDGFGRGRSRVDDSDSARLERVGTRFVGCGLLAFSVAQTPVAVRSAHLTAAWWTPLSVVLVVGPALALVVMTFYRQPRGLTWLVGACALGYLAATLLWFVAWLGVPDDTDRYSVWLIQFPSVASIALVLVNRTRWAVANLVVATLLVHAANQIGLDGAAQPRELLSAPLTMALSGVFMAVAYATSRNVRALDARREATITAAAATAAAVAREAERARFAAVIHDRVIASLLAVEQGRPDRRLVGQAASALDELDLGDDRESPPVVAPQLVQRVRQLADEVGGEVTVALPAPGPDIGYPAEVCSAICGAVGEALRNWGRHAGAGTRCTVDGDLDQDAISIRVTDDGVGFDPVAVGSERYGVAVGIRGRMDAVAGGLAEVSAAPGAGTRIVVGWRRP</sequence>
<keyword evidence="5" id="KW-0547">Nucleotide-binding</keyword>
<keyword evidence="3" id="KW-0902">Two-component regulatory system</keyword>
<protein>
    <submittedName>
        <fullName evidence="5">ATP-binding protein</fullName>
    </submittedName>
</protein>
<accession>A0A6L7GLU8</accession>
<evidence type="ECO:0000256" key="4">
    <source>
        <dbReference type="SAM" id="Phobius"/>
    </source>
</evidence>
<dbReference type="PANTHER" id="PTHR24421">
    <property type="entry name" value="NITRATE/NITRITE SENSOR PROTEIN NARX-RELATED"/>
    <property type="match status" value="1"/>
</dbReference>
<dbReference type="EMBL" id="WMBR01000001">
    <property type="protein sequence ID" value="MXP20493.1"/>
    <property type="molecule type" value="Genomic_DNA"/>
</dbReference>
<dbReference type="InterPro" id="IPR036890">
    <property type="entry name" value="HATPase_C_sf"/>
</dbReference>
<comment type="caution">
    <text evidence="5">The sequence shown here is derived from an EMBL/GenBank/DDBJ whole genome shotgun (WGS) entry which is preliminary data.</text>
</comment>
<feature type="transmembrane region" description="Helical" evidence="4">
    <location>
        <begin position="38"/>
        <end position="58"/>
    </location>
</feature>
<reference evidence="5 6" key="1">
    <citation type="submission" date="2019-11" db="EMBL/GenBank/DDBJ databases">
        <title>Gordonia sp. nov., a novel actinobacterium isolated from mangrove soil in Hainan.</title>
        <authorList>
            <person name="Huang X."/>
            <person name="Xie Y."/>
            <person name="Chu X."/>
            <person name="Xiao K."/>
        </authorList>
    </citation>
    <scope>NUCLEOTIDE SEQUENCE [LARGE SCALE GENOMIC DNA]</scope>
    <source>
        <strain evidence="5 6">HNM0687</strain>
    </source>
</reference>
<gene>
    <name evidence="5" type="ORF">GIY30_03865</name>
</gene>
<feature type="transmembrane region" description="Helical" evidence="4">
    <location>
        <begin position="179"/>
        <end position="197"/>
    </location>
</feature>
<proteinExistence type="predicted"/>
<dbReference type="PANTHER" id="PTHR24421:SF61">
    <property type="entry name" value="OXYGEN SENSOR HISTIDINE KINASE NREB"/>
    <property type="match status" value="1"/>
</dbReference>
<evidence type="ECO:0000313" key="5">
    <source>
        <dbReference type="EMBL" id="MXP20493.1"/>
    </source>
</evidence>
<dbReference type="GO" id="GO:0000160">
    <property type="term" value="P:phosphorelay signal transduction system"/>
    <property type="evidence" value="ECO:0007669"/>
    <property type="project" value="UniProtKB-KW"/>
</dbReference>
<evidence type="ECO:0000313" key="6">
    <source>
        <dbReference type="Proteomes" id="UP000475545"/>
    </source>
</evidence>
<dbReference type="SUPFAM" id="SSF55874">
    <property type="entry name" value="ATPase domain of HSP90 chaperone/DNA topoisomerase II/histidine kinase"/>
    <property type="match status" value="1"/>
</dbReference>
<keyword evidence="1" id="KW-0808">Transferase</keyword>